<evidence type="ECO:0000313" key="1">
    <source>
        <dbReference type="EMBL" id="PZA17767.1"/>
    </source>
</evidence>
<evidence type="ECO:0000313" key="2">
    <source>
        <dbReference type="Proteomes" id="UP000248259"/>
    </source>
</evidence>
<accession>A0A323UZ99</accession>
<organism evidence="1 2">
    <name type="scientific">Parazoarcus communis SWub3 = DSM 12120</name>
    <dbReference type="NCBI Taxonomy" id="1121029"/>
    <lineage>
        <taxon>Bacteria</taxon>
        <taxon>Pseudomonadati</taxon>
        <taxon>Pseudomonadota</taxon>
        <taxon>Betaproteobacteria</taxon>
        <taxon>Rhodocyclales</taxon>
        <taxon>Zoogloeaceae</taxon>
        <taxon>Parazoarcus</taxon>
    </lineage>
</organism>
<proteinExistence type="predicted"/>
<comment type="caution">
    <text evidence="1">The sequence shown here is derived from an EMBL/GenBank/DDBJ whole genome shotgun (WGS) entry which is preliminary data.</text>
</comment>
<protein>
    <submittedName>
        <fullName evidence="1">Uncharacterized protein</fullName>
    </submittedName>
</protein>
<reference evidence="1 2" key="1">
    <citation type="submission" date="2018-06" db="EMBL/GenBank/DDBJ databases">
        <title>Azoarcus communis strain SWub3 genome.</title>
        <authorList>
            <person name="Zorraquino Salvo V."/>
            <person name="Toubiana D."/>
            <person name="Blumwald E."/>
        </authorList>
    </citation>
    <scope>NUCLEOTIDE SEQUENCE [LARGE SCALE GENOMIC DNA]</scope>
    <source>
        <strain evidence="1 2">SWub3</strain>
    </source>
</reference>
<name>A0A323UZ99_9RHOO</name>
<dbReference type="RefSeq" id="WP_110523113.1">
    <property type="nucleotide sequence ID" value="NZ_QKOE01000002.1"/>
</dbReference>
<dbReference type="EMBL" id="QKOE01000002">
    <property type="protein sequence ID" value="PZA17767.1"/>
    <property type="molecule type" value="Genomic_DNA"/>
</dbReference>
<dbReference type="AlphaFoldDB" id="A0A323UZ99"/>
<dbReference type="OrthoDB" id="8558817at2"/>
<keyword evidence="2" id="KW-1185">Reference proteome</keyword>
<gene>
    <name evidence="1" type="ORF">DNK49_04350</name>
</gene>
<sequence>MNDERSVWCRLLGVGAPWTVVESRVDEARRQCEVSIALEAPRGWFGLSKRIQPATRELSWRHVNFGNWDVRVSLMAPADVTLPTLSWAGEPDLPFTRELSQQVFAYLREGCSLQSICTLLRLPIAELWRFRYAIDNGRWLAGDVVAAPSPVAAVSGESGLDAAAGTVSATGGGVPDVSDPVWLDLVHGSRALDIRVLGLRLLLSRLRTQFEVIADDEVRLLKLQELHRYFVKNRRLLTHELAQLEEA</sequence>
<dbReference type="Proteomes" id="UP000248259">
    <property type="component" value="Unassembled WGS sequence"/>
</dbReference>